<evidence type="ECO:0000259" key="7">
    <source>
        <dbReference type="Pfam" id="PF04082"/>
    </source>
</evidence>
<keyword evidence="6" id="KW-0539">Nucleus</keyword>
<evidence type="ECO:0000256" key="1">
    <source>
        <dbReference type="ARBA" id="ARBA00022723"/>
    </source>
</evidence>
<dbReference type="GO" id="GO:0046872">
    <property type="term" value="F:metal ion binding"/>
    <property type="evidence" value="ECO:0007669"/>
    <property type="project" value="UniProtKB-KW"/>
</dbReference>
<evidence type="ECO:0000313" key="8">
    <source>
        <dbReference type="EMBL" id="KAF9152262.1"/>
    </source>
</evidence>
<sequence>MWMCRRKCGSYLTARQEQPLFETAHGAAGSPLSVEENIHIPRCLFLCNAMYYCCSISSSDLVDRGADGKEFFLRGQELFEEKYLRTHICIIQGLLLFANGNRTTVQSSKLTYQAVTMALTIGCHTKQDEGINSIMKAYPARVFCFIYDSTLSAIGGESVLISDEGITVDMFEADDLDSEEETCSDQCMLHYVRGWRIYREIQNYCSDIVQGPQYSEQFLFNHLEQLEKSLVEWQEQLLAVLNVLPTRESITSPIKATAASARLLCYSLIIFLHYPYLPDPDSSYTPSTVEQSCPPDSQRHCTQATNEITRVTSILLEKAS</sequence>
<evidence type="ECO:0000256" key="4">
    <source>
        <dbReference type="ARBA" id="ARBA00023125"/>
    </source>
</evidence>
<keyword evidence="4" id="KW-0238">DNA-binding</keyword>
<protein>
    <recommendedName>
        <fullName evidence="7">Xylanolytic transcriptional activator regulatory domain-containing protein</fullName>
    </recommendedName>
</protein>
<evidence type="ECO:0000256" key="6">
    <source>
        <dbReference type="ARBA" id="ARBA00023242"/>
    </source>
</evidence>
<dbReference type="InterPro" id="IPR007219">
    <property type="entry name" value="XnlR_reg_dom"/>
</dbReference>
<proteinExistence type="predicted"/>
<keyword evidence="2" id="KW-0862">Zinc</keyword>
<gene>
    <name evidence="8" type="ORF">BG015_005542</name>
</gene>
<keyword evidence="9" id="KW-1185">Reference proteome</keyword>
<evidence type="ECO:0000256" key="2">
    <source>
        <dbReference type="ARBA" id="ARBA00022833"/>
    </source>
</evidence>
<dbReference type="GO" id="GO:0003677">
    <property type="term" value="F:DNA binding"/>
    <property type="evidence" value="ECO:0007669"/>
    <property type="project" value="UniProtKB-KW"/>
</dbReference>
<comment type="caution">
    <text evidence="8">The sequence shown here is derived from an EMBL/GenBank/DDBJ whole genome shotgun (WGS) entry which is preliminary data.</text>
</comment>
<dbReference type="Proteomes" id="UP000748756">
    <property type="component" value="Unassembled WGS sequence"/>
</dbReference>
<reference evidence="8" key="1">
    <citation type="journal article" date="2020" name="Fungal Divers.">
        <title>Resolving the Mortierellaceae phylogeny through synthesis of multi-gene phylogenetics and phylogenomics.</title>
        <authorList>
            <person name="Vandepol N."/>
            <person name="Liber J."/>
            <person name="Desiro A."/>
            <person name="Na H."/>
            <person name="Kennedy M."/>
            <person name="Barry K."/>
            <person name="Grigoriev I.V."/>
            <person name="Miller A.N."/>
            <person name="O'Donnell K."/>
            <person name="Stajich J.E."/>
            <person name="Bonito G."/>
        </authorList>
    </citation>
    <scope>NUCLEOTIDE SEQUENCE</scope>
    <source>
        <strain evidence="8">NRRL 6426</strain>
    </source>
</reference>
<dbReference type="CDD" id="cd12148">
    <property type="entry name" value="fungal_TF_MHR"/>
    <property type="match status" value="1"/>
</dbReference>
<organism evidence="8 9">
    <name type="scientific">Linnemannia schmuckeri</name>
    <dbReference type="NCBI Taxonomy" id="64567"/>
    <lineage>
        <taxon>Eukaryota</taxon>
        <taxon>Fungi</taxon>
        <taxon>Fungi incertae sedis</taxon>
        <taxon>Mucoromycota</taxon>
        <taxon>Mortierellomycotina</taxon>
        <taxon>Mortierellomycetes</taxon>
        <taxon>Mortierellales</taxon>
        <taxon>Mortierellaceae</taxon>
        <taxon>Linnemannia</taxon>
    </lineage>
</organism>
<dbReference type="EMBL" id="JAAAUQ010000257">
    <property type="protein sequence ID" value="KAF9152262.1"/>
    <property type="molecule type" value="Genomic_DNA"/>
</dbReference>
<keyword evidence="5" id="KW-0804">Transcription</keyword>
<keyword evidence="1" id="KW-0479">Metal-binding</keyword>
<evidence type="ECO:0000256" key="3">
    <source>
        <dbReference type="ARBA" id="ARBA00023015"/>
    </source>
</evidence>
<dbReference type="Pfam" id="PF04082">
    <property type="entry name" value="Fungal_trans"/>
    <property type="match status" value="1"/>
</dbReference>
<dbReference type="InterPro" id="IPR051615">
    <property type="entry name" value="Transcr_Regulatory_Elem"/>
</dbReference>
<dbReference type="PANTHER" id="PTHR31313">
    <property type="entry name" value="TY1 ENHANCER ACTIVATOR"/>
    <property type="match status" value="1"/>
</dbReference>
<keyword evidence="3" id="KW-0805">Transcription regulation</keyword>
<feature type="domain" description="Xylanolytic transcriptional activator regulatory" evidence="7">
    <location>
        <begin position="47"/>
        <end position="184"/>
    </location>
</feature>
<dbReference type="PANTHER" id="PTHR31313:SF81">
    <property type="entry name" value="TY1 ENHANCER ACTIVATOR"/>
    <property type="match status" value="1"/>
</dbReference>
<accession>A0A9P5S3C3</accession>
<dbReference type="AlphaFoldDB" id="A0A9P5S3C3"/>
<dbReference type="OrthoDB" id="2428291at2759"/>
<evidence type="ECO:0000313" key="9">
    <source>
        <dbReference type="Proteomes" id="UP000748756"/>
    </source>
</evidence>
<evidence type="ECO:0000256" key="5">
    <source>
        <dbReference type="ARBA" id="ARBA00023163"/>
    </source>
</evidence>
<name>A0A9P5S3C3_9FUNG</name>